<dbReference type="EMBL" id="QPMM01000013">
    <property type="protein sequence ID" value="RFS19414.1"/>
    <property type="molecule type" value="Genomic_DNA"/>
</dbReference>
<evidence type="ECO:0000313" key="1">
    <source>
        <dbReference type="EMBL" id="RFS19414.1"/>
    </source>
</evidence>
<evidence type="ECO:0000313" key="2">
    <source>
        <dbReference type="Proteomes" id="UP000260644"/>
    </source>
</evidence>
<name>A0A3E1Y403_9BACT</name>
<dbReference type="Pfam" id="PF17170">
    <property type="entry name" value="DUF5128"/>
    <property type="match status" value="1"/>
</dbReference>
<proteinExistence type="predicted"/>
<dbReference type="Proteomes" id="UP000260644">
    <property type="component" value="Unassembled WGS sequence"/>
</dbReference>
<gene>
    <name evidence="1" type="ORF">DVR12_22530</name>
</gene>
<accession>A0A3E1Y403</accession>
<keyword evidence="2" id="KW-1185">Reference proteome</keyword>
<reference evidence="1 2" key="1">
    <citation type="submission" date="2018-07" db="EMBL/GenBank/DDBJ databases">
        <title>Chitinophaga K2CV101002-2 sp. nov., isolated from a monsoon evergreen broad-leaved forest soil.</title>
        <authorList>
            <person name="Lv Y."/>
        </authorList>
    </citation>
    <scope>NUCLEOTIDE SEQUENCE [LARGE SCALE GENOMIC DNA]</scope>
    <source>
        <strain evidence="1 2">GDMCC 1.1288</strain>
    </source>
</reference>
<organism evidence="1 2">
    <name type="scientific">Chitinophaga silvatica</name>
    <dbReference type="NCBI Taxonomy" id="2282649"/>
    <lineage>
        <taxon>Bacteria</taxon>
        <taxon>Pseudomonadati</taxon>
        <taxon>Bacteroidota</taxon>
        <taxon>Chitinophagia</taxon>
        <taxon>Chitinophagales</taxon>
        <taxon>Chitinophagaceae</taxon>
        <taxon>Chitinophaga</taxon>
    </lineage>
</organism>
<protein>
    <submittedName>
        <fullName evidence="1">6-bladed beta-propeller</fullName>
    </submittedName>
</protein>
<dbReference type="AlphaFoldDB" id="A0A3E1Y403"/>
<comment type="caution">
    <text evidence="1">The sequence shown here is derived from an EMBL/GenBank/DDBJ whole genome shotgun (WGS) entry which is preliminary data.</text>
</comment>
<sequence length="420" mass="47688">MNVNYLILVTILFGILTINKQTNGQTPADAKKIMIDPMNAMGGTASKYFEDVQYIPLQTTKESLFGKIDQLLVTPSYFIILDKTTEAVLFFNKDGSYHHKISKFQFDKIFQVPNSTGPKRSIISSISINETGDKFYISSIFEPAVLYIYTFDGIRTGKINLPANTQDYYQLKNGYFICKQQRPYSANKLNNFKQFDISIYKDSITIPLSLFPVIPNQTALLDDLYGHIKYLNKGATDTTCLYSPDFSYHLYELGTTGISREFEVLLPKYLSIPQNFDTDSAYVGKRKEFLKDKSAITSFWEASITNNCLLLDIRIPNTQNNINRICLLYSLKTSRLIALDKIGADDKTSYLPVSGNTRSDLLLSAAGDLYYSFPSLTMFSSKEAMKDKKPAYSPTLENYFKTENRKSNPVLVRLKLKSTI</sequence>